<evidence type="ECO:0000256" key="5">
    <source>
        <dbReference type="RuleBase" id="RU369093"/>
    </source>
</evidence>
<dbReference type="InterPro" id="IPR013083">
    <property type="entry name" value="Znf_RING/FYVE/PHD"/>
</dbReference>
<dbReference type="GO" id="GO:0061630">
    <property type="term" value="F:ubiquitin protein ligase activity"/>
    <property type="evidence" value="ECO:0007669"/>
    <property type="project" value="UniProtKB-UniRule"/>
</dbReference>
<evidence type="ECO:0000256" key="2">
    <source>
        <dbReference type="ARBA" id="ARBA00004906"/>
    </source>
</evidence>
<dbReference type="Pfam" id="PF04564">
    <property type="entry name" value="U-box"/>
    <property type="match status" value="1"/>
</dbReference>
<dbReference type="STRING" id="906689.A0A2I0W3S7"/>
<dbReference type="OrthoDB" id="10064100at2759"/>
<dbReference type="GO" id="GO:0016567">
    <property type="term" value="P:protein ubiquitination"/>
    <property type="evidence" value="ECO:0007669"/>
    <property type="project" value="UniProtKB-UniRule"/>
</dbReference>
<reference evidence="7 8" key="1">
    <citation type="journal article" date="2016" name="Sci. Rep.">
        <title>The Dendrobium catenatum Lindl. genome sequence provides insights into polysaccharide synthase, floral development and adaptive evolution.</title>
        <authorList>
            <person name="Zhang G.Q."/>
            <person name="Xu Q."/>
            <person name="Bian C."/>
            <person name="Tsai W.C."/>
            <person name="Yeh C.M."/>
            <person name="Liu K.W."/>
            <person name="Yoshida K."/>
            <person name="Zhang L.S."/>
            <person name="Chang S.B."/>
            <person name="Chen F."/>
            <person name="Shi Y."/>
            <person name="Su Y.Y."/>
            <person name="Zhang Y.Q."/>
            <person name="Chen L.J."/>
            <person name="Yin Y."/>
            <person name="Lin M."/>
            <person name="Huang H."/>
            <person name="Deng H."/>
            <person name="Wang Z.W."/>
            <person name="Zhu S.L."/>
            <person name="Zhao X."/>
            <person name="Deng C."/>
            <person name="Niu S.C."/>
            <person name="Huang J."/>
            <person name="Wang M."/>
            <person name="Liu G.H."/>
            <person name="Yang H.J."/>
            <person name="Xiao X.J."/>
            <person name="Hsiao Y.Y."/>
            <person name="Wu W.L."/>
            <person name="Chen Y.Y."/>
            <person name="Mitsuda N."/>
            <person name="Ohme-Takagi M."/>
            <person name="Luo Y.B."/>
            <person name="Van de Peer Y."/>
            <person name="Liu Z.J."/>
        </authorList>
    </citation>
    <scope>NUCLEOTIDE SEQUENCE [LARGE SCALE GENOMIC DNA]</scope>
    <source>
        <tissue evidence="7">The whole plant</tissue>
    </source>
</reference>
<keyword evidence="3 5" id="KW-0808">Transferase</keyword>
<dbReference type="AlphaFoldDB" id="A0A2I0W3S7"/>
<name>A0A2I0W3S7_9ASPA</name>
<gene>
    <name evidence="7" type="primary">PUB23</name>
    <name evidence="7" type="ORF">MA16_Dca007053</name>
</gene>
<dbReference type="SUPFAM" id="SSF48371">
    <property type="entry name" value="ARM repeat"/>
    <property type="match status" value="1"/>
</dbReference>
<dbReference type="PANTHER" id="PTHR22849">
    <property type="entry name" value="WDSAM1 PROTEIN"/>
    <property type="match status" value="1"/>
</dbReference>
<dbReference type="EC" id="2.3.2.27" evidence="5"/>
<evidence type="ECO:0000256" key="3">
    <source>
        <dbReference type="ARBA" id="ARBA00022679"/>
    </source>
</evidence>
<organism evidence="7 8">
    <name type="scientific">Dendrobium catenatum</name>
    <dbReference type="NCBI Taxonomy" id="906689"/>
    <lineage>
        <taxon>Eukaryota</taxon>
        <taxon>Viridiplantae</taxon>
        <taxon>Streptophyta</taxon>
        <taxon>Embryophyta</taxon>
        <taxon>Tracheophyta</taxon>
        <taxon>Spermatophyta</taxon>
        <taxon>Magnoliopsida</taxon>
        <taxon>Liliopsida</taxon>
        <taxon>Asparagales</taxon>
        <taxon>Orchidaceae</taxon>
        <taxon>Epidendroideae</taxon>
        <taxon>Malaxideae</taxon>
        <taxon>Dendrobiinae</taxon>
        <taxon>Dendrobium</taxon>
    </lineage>
</organism>
<proteinExistence type="predicted"/>
<evidence type="ECO:0000256" key="1">
    <source>
        <dbReference type="ARBA" id="ARBA00000900"/>
    </source>
</evidence>
<comment type="pathway">
    <text evidence="2 5">Protein modification; protein ubiquitination.</text>
</comment>
<dbReference type="Gene3D" id="1.25.10.10">
    <property type="entry name" value="Leucine-rich Repeat Variant"/>
    <property type="match status" value="1"/>
</dbReference>
<dbReference type="InterPro" id="IPR045210">
    <property type="entry name" value="RING-Ubox_PUB"/>
</dbReference>
<dbReference type="SMART" id="SM00504">
    <property type="entry name" value="Ubox"/>
    <property type="match status" value="1"/>
</dbReference>
<evidence type="ECO:0000259" key="6">
    <source>
        <dbReference type="PROSITE" id="PS51698"/>
    </source>
</evidence>
<keyword evidence="4 5" id="KW-0833">Ubl conjugation pathway</keyword>
<dbReference type="PANTHER" id="PTHR22849:SF128">
    <property type="entry name" value="U-BOX DOMAIN-CONTAINING PROTEIN"/>
    <property type="match status" value="1"/>
</dbReference>
<reference evidence="7 8" key="2">
    <citation type="journal article" date="2017" name="Nature">
        <title>The Apostasia genome and the evolution of orchids.</title>
        <authorList>
            <person name="Zhang G.Q."/>
            <person name="Liu K.W."/>
            <person name="Li Z."/>
            <person name="Lohaus R."/>
            <person name="Hsiao Y.Y."/>
            <person name="Niu S.C."/>
            <person name="Wang J.Y."/>
            <person name="Lin Y.C."/>
            <person name="Xu Q."/>
            <person name="Chen L.J."/>
            <person name="Yoshida K."/>
            <person name="Fujiwara S."/>
            <person name="Wang Z.W."/>
            <person name="Zhang Y.Q."/>
            <person name="Mitsuda N."/>
            <person name="Wang M."/>
            <person name="Liu G.H."/>
            <person name="Pecoraro L."/>
            <person name="Huang H.X."/>
            <person name="Xiao X.J."/>
            <person name="Lin M."/>
            <person name="Wu X.Y."/>
            <person name="Wu W.L."/>
            <person name="Chen Y.Y."/>
            <person name="Chang S.B."/>
            <person name="Sakamoto S."/>
            <person name="Ohme-Takagi M."/>
            <person name="Yagi M."/>
            <person name="Zeng S.J."/>
            <person name="Shen C.Y."/>
            <person name="Yeh C.M."/>
            <person name="Luo Y.B."/>
            <person name="Tsai W.C."/>
            <person name="Van de Peer Y."/>
            <person name="Liu Z.J."/>
        </authorList>
    </citation>
    <scope>NUCLEOTIDE SEQUENCE [LARGE SCALE GENOMIC DNA]</scope>
    <source>
        <tissue evidence="7">The whole plant</tissue>
    </source>
</reference>
<dbReference type="Gene3D" id="3.30.40.10">
    <property type="entry name" value="Zinc/RING finger domain, C3HC4 (zinc finger)"/>
    <property type="match status" value="1"/>
</dbReference>
<dbReference type="InterPro" id="IPR016024">
    <property type="entry name" value="ARM-type_fold"/>
</dbReference>
<evidence type="ECO:0000313" key="8">
    <source>
        <dbReference type="Proteomes" id="UP000233837"/>
    </source>
</evidence>
<dbReference type="FunFam" id="3.30.40.10:FF:000442">
    <property type="entry name" value="RING-type E3 ubiquitin transferase"/>
    <property type="match status" value="1"/>
</dbReference>
<comment type="catalytic activity">
    <reaction evidence="1 5">
        <text>S-ubiquitinyl-[E2 ubiquitin-conjugating enzyme]-L-cysteine + [acceptor protein]-L-lysine = [E2 ubiquitin-conjugating enzyme]-L-cysteine + N(6)-ubiquitinyl-[acceptor protein]-L-lysine.</text>
        <dbReference type="EC" id="2.3.2.27"/>
    </reaction>
</comment>
<feature type="domain" description="U-box" evidence="6">
    <location>
        <begin position="7"/>
        <end position="83"/>
    </location>
</feature>
<evidence type="ECO:0000313" key="7">
    <source>
        <dbReference type="EMBL" id="PKU70302.1"/>
    </source>
</evidence>
<accession>A0A2I0W3S7</accession>
<keyword evidence="8" id="KW-1185">Reference proteome</keyword>
<dbReference type="Pfam" id="PF25598">
    <property type="entry name" value="ARM_PUB"/>
    <property type="match status" value="1"/>
</dbReference>
<dbReference type="InterPro" id="IPR011989">
    <property type="entry name" value="ARM-like"/>
</dbReference>
<dbReference type="SUPFAM" id="SSF57850">
    <property type="entry name" value="RING/U-box"/>
    <property type="match status" value="1"/>
</dbReference>
<sequence>MDNDAEEVPRYFTCPISLEIMKDPVTTPTGITYDRESIERWLFIDRRLTCPVTNEPLPSDAELTPNHTLRRLIQSWSTLHATNRIPTPRPPADYATVQNLLRNISRPSSLSLLSSLAAESESNRRLILRADGPRRLLSFLPSASTSSADAALSLLLALRVPVDDLRPFISDNHELIHYLTTLISQSFSAILFLKTAFELASPKLLERLKVEAFQAVVGIIRDGISKQGTKAALQMLLLSCPWGTSRAKIVEAGAVAEIIEMELRGNAEKRMTELGLGVLEQLCMCADGRAALVGHAAGIALVAQRMIKVSPAADEKAVGILTAVAKYSATSGEIVKEMMMVGAVSKLCLVMQAECLSGVKEKASWVLRLHSRAWKNSHCFNSDLLSR</sequence>
<dbReference type="EMBL" id="KZ502938">
    <property type="protein sequence ID" value="PKU70302.1"/>
    <property type="molecule type" value="Genomic_DNA"/>
</dbReference>
<dbReference type="InterPro" id="IPR058678">
    <property type="entry name" value="ARM_PUB"/>
</dbReference>
<dbReference type="Proteomes" id="UP000233837">
    <property type="component" value="Unassembled WGS sequence"/>
</dbReference>
<dbReference type="InterPro" id="IPR045185">
    <property type="entry name" value="PUB22/23/24-like"/>
</dbReference>
<dbReference type="CDD" id="cd16664">
    <property type="entry name" value="RING-Ubox_PUB"/>
    <property type="match status" value="1"/>
</dbReference>
<dbReference type="UniPathway" id="UPA00143"/>
<dbReference type="PROSITE" id="PS51698">
    <property type="entry name" value="U_BOX"/>
    <property type="match status" value="1"/>
</dbReference>
<protein>
    <recommendedName>
        <fullName evidence="5 6">U-box domain-containing protein</fullName>
        <ecNumber evidence="5">2.3.2.27</ecNumber>
    </recommendedName>
    <alternativeName>
        <fullName evidence="5">RING-type E3 ubiquitin transferase PUB</fullName>
    </alternativeName>
</protein>
<comment type="function">
    <text evidence="5">Functions as an E3 ubiquitin ligase.</text>
</comment>
<evidence type="ECO:0000256" key="4">
    <source>
        <dbReference type="ARBA" id="ARBA00022786"/>
    </source>
</evidence>
<dbReference type="InterPro" id="IPR003613">
    <property type="entry name" value="Ubox_domain"/>
</dbReference>